<proteinExistence type="predicted"/>
<comment type="caution">
    <text evidence="1">The sequence shown here is derived from an EMBL/GenBank/DDBJ whole genome shotgun (WGS) entry which is preliminary data.</text>
</comment>
<reference evidence="2" key="1">
    <citation type="journal article" date="2014" name="Genome Announc.">
        <title>Draft Genome Sequence of ''Candidatus Phytoplasma asteris'' Strain OY-V, an Unculturable Plant-Pathogenic Bacterium.</title>
        <authorList>
            <person name="Kakizawa S."/>
            <person name="Makino A."/>
            <person name="Ishii Y."/>
            <person name="Tamaki H."/>
            <person name="Kamagata Y."/>
        </authorList>
    </citation>
    <scope>NUCLEOTIDE SEQUENCE [LARGE SCALE GENOMIC DNA]</scope>
    <source>
        <strain evidence="2">OY-V</strain>
    </source>
</reference>
<keyword evidence="2" id="KW-1185">Reference proteome</keyword>
<organism evidence="1 2">
    <name type="scientific">'Chrysanthemum coronarium' phytoplasma</name>
    <dbReference type="NCBI Taxonomy" id="1520703"/>
    <lineage>
        <taxon>Bacteria</taxon>
        <taxon>Bacillati</taxon>
        <taxon>Mycoplasmatota</taxon>
        <taxon>Mollicutes</taxon>
        <taxon>Acholeplasmatales</taxon>
        <taxon>Acholeplasmataceae</taxon>
        <taxon>Candidatus Phytoplasma</taxon>
        <taxon>16SrI (Aster yellows group)</taxon>
    </lineage>
</organism>
<dbReference type="Proteomes" id="UP000028900">
    <property type="component" value="Unassembled WGS sequence"/>
</dbReference>
<accession>A0ABQ0J301</accession>
<sequence>MNVKRFFVDLTQIREHHKGQSESVTAFKEELTSEKNNPTKPIFLIAIEKTEKLFFT</sequence>
<dbReference type="EMBL" id="BBIY01000035">
    <property type="protein sequence ID" value="GAK73990.1"/>
    <property type="molecule type" value="Genomic_DNA"/>
</dbReference>
<protein>
    <submittedName>
        <fullName evidence="1">ATPases of the AAA+ class</fullName>
    </submittedName>
</protein>
<gene>
    <name evidence="1" type="primary">rpt1</name>
    <name evidence="1" type="ORF">OYV_04750</name>
</gene>
<name>A0ABQ0J301_9MOLU</name>
<evidence type="ECO:0000313" key="1">
    <source>
        <dbReference type="EMBL" id="GAK73990.1"/>
    </source>
</evidence>
<evidence type="ECO:0000313" key="2">
    <source>
        <dbReference type="Proteomes" id="UP000028900"/>
    </source>
</evidence>
<reference evidence="1 2" key="2">
    <citation type="journal article" date="2014" name="Genome Announc.">
        <title>Draft Genome Sequence of 'Candidatus Phytoplasma asteris' Strain OY-V, an Unculturable Plant-Pathogenic Bacterium.</title>
        <authorList>
            <person name="Kakizawa S."/>
            <person name="Makino A."/>
            <person name="Ishii Y."/>
            <person name="Tamaki H."/>
            <person name="Kamagata Y."/>
        </authorList>
    </citation>
    <scope>NUCLEOTIDE SEQUENCE [LARGE SCALE GENOMIC DNA]</scope>
    <source>
        <strain evidence="1 2">OY-V</strain>
    </source>
</reference>